<evidence type="ECO:0000313" key="1">
    <source>
        <dbReference type="EMBL" id="KMM73200.1"/>
    </source>
</evidence>
<reference evidence="2" key="3">
    <citation type="journal article" date="2010" name="Genome Res.">
        <title>Population genomic sequencing of Coccidioides fungi reveals recent hybridization and transposon control.</title>
        <authorList>
            <person name="Neafsey D.E."/>
            <person name="Barker B.M."/>
            <person name="Sharpton T.J."/>
            <person name="Stajich J.E."/>
            <person name="Park D.J."/>
            <person name="Whiston E."/>
            <person name="Hung C.-Y."/>
            <person name="McMahan C."/>
            <person name="White J."/>
            <person name="Sykes S."/>
            <person name="Heiman D."/>
            <person name="Young S."/>
            <person name="Zeng Q."/>
            <person name="Abouelleil A."/>
            <person name="Aftuck L."/>
            <person name="Bessette D."/>
            <person name="Brown A."/>
            <person name="FitzGerald M."/>
            <person name="Lui A."/>
            <person name="Macdonald J.P."/>
            <person name="Priest M."/>
            <person name="Orbach M.J."/>
            <person name="Galgiani J.N."/>
            <person name="Kirkland T.N."/>
            <person name="Cole G.T."/>
            <person name="Birren B.W."/>
            <person name="Henn M.R."/>
            <person name="Taylor J.W."/>
            <person name="Rounsley S.D."/>
        </authorList>
    </citation>
    <scope>NUCLEOTIDE SEQUENCE [LARGE SCALE GENOMIC DNA]</scope>
    <source>
        <strain evidence="2">RMSCC 3488</strain>
    </source>
</reference>
<reference evidence="1 2" key="1">
    <citation type="submission" date="2007-06" db="EMBL/GenBank/DDBJ databases">
        <title>The Genome Sequence of Coccidioides posadasii RMSCC_3488.</title>
        <authorList>
            <consortium name="Coccidioides Genome Resources Consortium"/>
            <consortium name="The Broad Institute Genome Sequencing Platform"/>
            <person name="Henn M.R."/>
            <person name="Sykes S."/>
            <person name="Young S."/>
            <person name="Jaffe D."/>
            <person name="Berlin A."/>
            <person name="Alvarez P."/>
            <person name="Butler J."/>
            <person name="Gnerre S."/>
            <person name="Grabherr M."/>
            <person name="Mauceli E."/>
            <person name="Brockman W."/>
            <person name="Kodira C."/>
            <person name="Alvarado L."/>
            <person name="Zeng Q."/>
            <person name="Crawford M."/>
            <person name="Antoine C."/>
            <person name="Devon K."/>
            <person name="Galgiani J."/>
            <person name="Orsborn K."/>
            <person name="Lewis M.L."/>
            <person name="Nusbaum C."/>
            <person name="Galagan J."/>
            <person name="Birren B."/>
        </authorList>
    </citation>
    <scope>NUCLEOTIDE SEQUENCE [LARGE SCALE GENOMIC DNA]</scope>
    <source>
        <strain evidence="1 2">RMSCC 3488</strain>
    </source>
</reference>
<sequence length="106" mass="11545">MARSPNVRDVSLTNETGTYLARKYSLALIFGGPRHVFSADILCVYLKGYMQAAGHLNDSQPTMCTGYGGQTLKLVPQKAKQRLLSRAAAWWAFPRPAATGSPPFVS</sequence>
<dbReference type="Proteomes" id="UP000054567">
    <property type="component" value="Unassembled WGS sequence"/>
</dbReference>
<dbReference type="EMBL" id="DS268114">
    <property type="protein sequence ID" value="KMM73200.1"/>
    <property type="molecule type" value="Genomic_DNA"/>
</dbReference>
<evidence type="ECO:0000313" key="2">
    <source>
        <dbReference type="Proteomes" id="UP000054567"/>
    </source>
</evidence>
<protein>
    <submittedName>
        <fullName evidence="1">Uncharacterized protein</fullName>
    </submittedName>
</protein>
<gene>
    <name evidence="1" type="ORF">CPAG_09489</name>
</gene>
<proteinExistence type="predicted"/>
<organism evidence="1 2">
    <name type="scientific">Coccidioides posadasii RMSCC 3488</name>
    <dbReference type="NCBI Taxonomy" id="454284"/>
    <lineage>
        <taxon>Eukaryota</taxon>
        <taxon>Fungi</taxon>
        <taxon>Dikarya</taxon>
        <taxon>Ascomycota</taxon>
        <taxon>Pezizomycotina</taxon>
        <taxon>Eurotiomycetes</taxon>
        <taxon>Eurotiomycetidae</taxon>
        <taxon>Onygenales</taxon>
        <taxon>Onygenaceae</taxon>
        <taxon>Coccidioides</taxon>
    </lineage>
</organism>
<dbReference type="VEuPathDB" id="FungiDB:CPAG_09489"/>
<dbReference type="AlphaFoldDB" id="A0A0J6FUV8"/>
<accession>A0A0J6FUV8</accession>
<reference evidence="2" key="2">
    <citation type="journal article" date="2009" name="Genome Res.">
        <title>Comparative genomic analyses of the human fungal pathogens Coccidioides and their relatives.</title>
        <authorList>
            <person name="Sharpton T.J."/>
            <person name="Stajich J.E."/>
            <person name="Rounsley S.D."/>
            <person name="Gardner M.J."/>
            <person name="Wortman J.R."/>
            <person name="Jordar V.S."/>
            <person name="Maiti R."/>
            <person name="Kodira C.D."/>
            <person name="Neafsey D.E."/>
            <person name="Zeng Q."/>
            <person name="Hung C.-Y."/>
            <person name="McMahan C."/>
            <person name="Muszewska A."/>
            <person name="Grynberg M."/>
            <person name="Mandel M.A."/>
            <person name="Kellner E.M."/>
            <person name="Barker B.M."/>
            <person name="Galgiani J.N."/>
            <person name="Orbach M.J."/>
            <person name="Kirkland T.N."/>
            <person name="Cole G.T."/>
            <person name="Henn M.R."/>
            <person name="Birren B.W."/>
            <person name="Taylor J.W."/>
        </authorList>
    </citation>
    <scope>NUCLEOTIDE SEQUENCE [LARGE SCALE GENOMIC DNA]</scope>
    <source>
        <strain evidence="2">RMSCC 3488</strain>
    </source>
</reference>
<name>A0A0J6FUV8_COCPO</name>